<protein>
    <submittedName>
        <fullName evidence="1">Uncharacterized protein</fullName>
    </submittedName>
</protein>
<sequence length="85" mass="9570">MENLFVETPNGQLVSDQHIVSLDIQQTGREDQLRHEVQATLVTGDKQLLTCFQGGRPRDEAQGYVSQLMDQLSVRRFQSLTQAPA</sequence>
<dbReference type="OrthoDB" id="73852at2"/>
<dbReference type="EMBL" id="MSTI01000133">
    <property type="protein sequence ID" value="OLV16728.1"/>
    <property type="molecule type" value="Genomic_DNA"/>
</dbReference>
<evidence type="ECO:0000313" key="2">
    <source>
        <dbReference type="Proteomes" id="UP000186607"/>
    </source>
</evidence>
<comment type="caution">
    <text evidence="1">The sequence shown here is derived from an EMBL/GenBank/DDBJ whole genome shotgun (WGS) entry which is preliminary data.</text>
</comment>
<dbReference type="Proteomes" id="UP000186607">
    <property type="component" value="Unassembled WGS sequence"/>
</dbReference>
<name>A0A1U7NUX9_9DEIO</name>
<gene>
    <name evidence="1" type="ORF">BOO71_0011053</name>
</gene>
<dbReference type="AlphaFoldDB" id="A0A1U7NUX9"/>
<organism evidence="1 2">
    <name type="scientific">Deinococcus marmoris</name>
    <dbReference type="NCBI Taxonomy" id="249408"/>
    <lineage>
        <taxon>Bacteria</taxon>
        <taxon>Thermotogati</taxon>
        <taxon>Deinococcota</taxon>
        <taxon>Deinococci</taxon>
        <taxon>Deinococcales</taxon>
        <taxon>Deinococcaceae</taxon>
        <taxon>Deinococcus</taxon>
    </lineage>
</organism>
<dbReference type="STRING" id="249408.BOO71_0011053"/>
<keyword evidence="2" id="KW-1185">Reference proteome</keyword>
<dbReference type="RefSeq" id="WP_075835008.1">
    <property type="nucleotide sequence ID" value="NZ_MSTI01000133.1"/>
</dbReference>
<evidence type="ECO:0000313" key="1">
    <source>
        <dbReference type="EMBL" id="OLV16728.1"/>
    </source>
</evidence>
<accession>A0A1U7NUX9</accession>
<reference evidence="1 2" key="1">
    <citation type="submission" date="2017-01" db="EMBL/GenBank/DDBJ databases">
        <title>Genome Analysis of Deinococcus marmoris KOPRI26562.</title>
        <authorList>
            <person name="Kim J.H."/>
            <person name="Oh H.-M."/>
        </authorList>
    </citation>
    <scope>NUCLEOTIDE SEQUENCE [LARGE SCALE GENOMIC DNA]</scope>
    <source>
        <strain evidence="1 2">KOPRI26562</strain>
    </source>
</reference>
<proteinExistence type="predicted"/>